<dbReference type="EMBL" id="BGPR01004559">
    <property type="protein sequence ID" value="GBN00884.1"/>
    <property type="molecule type" value="Genomic_DNA"/>
</dbReference>
<dbReference type="OrthoDB" id="6432691at2759"/>
<dbReference type="PANTHER" id="PTHR31511">
    <property type="entry name" value="PROTEIN CBG23764"/>
    <property type="match status" value="1"/>
</dbReference>
<proteinExistence type="predicted"/>
<name>A0A4Y2KDU1_ARAVE</name>
<evidence type="ECO:0000313" key="2">
    <source>
        <dbReference type="Proteomes" id="UP000499080"/>
    </source>
</evidence>
<protein>
    <recommendedName>
        <fullName evidence="3">DNA-directed DNA polymerase</fullName>
    </recommendedName>
</protein>
<dbReference type="PANTHER" id="PTHR31511:SF12">
    <property type="entry name" value="RHO TERMINATION FACTOR N-TERMINAL DOMAIN-CONTAINING PROTEIN"/>
    <property type="match status" value="1"/>
</dbReference>
<keyword evidence="2" id="KW-1185">Reference proteome</keyword>
<evidence type="ECO:0000313" key="1">
    <source>
        <dbReference type="EMBL" id="GBN00884.1"/>
    </source>
</evidence>
<reference evidence="1 2" key="1">
    <citation type="journal article" date="2019" name="Sci. Rep.">
        <title>Orb-weaving spider Araneus ventricosus genome elucidates the spidroin gene catalogue.</title>
        <authorList>
            <person name="Kono N."/>
            <person name="Nakamura H."/>
            <person name="Ohtoshi R."/>
            <person name="Moran D.A.P."/>
            <person name="Shinohara A."/>
            <person name="Yoshida Y."/>
            <person name="Fujiwara M."/>
            <person name="Mori M."/>
            <person name="Tomita M."/>
            <person name="Arakawa K."/>
        </authorList>
    </citation>
    <scope>NUCLEOTIDE SEQUENCE [LARGE SCALE GENOMIC DNA]</scope>
</reference>
<gene>
    <name evidence="1" type="ORF">AVEN_215656_1</name>
</gene>
<comment type="caution">
    <text evidence="1">The sequence shown here is derived from an EMBL/GenBank/DDBJ whole genome shotgun (WGS) entry which is preliminary data.</text>
</comment>
<organism evidence="1 2">
    <name type="scientific">Araneus ventricosus</name>
    <name type="common">Orbweaver spider</name>
    <name type="synonym">Epeira ventricosa</name>
    <dbReference type="NCBI Taxonomy" id="182803"/>
    <lineage>
        <taxon>Eukaryota</taxon>
        <taxon>Metazoa</taxon>
        <taxon>Ecdysozoa</taxon>
        <taxon>Arthropoda</taxon>
        <taxon>Chelicerata</taxon>
        <taxon>Arachnida</taxon>
        <taxon>Araneae</taxon>
        <taxon>Araneomorphae</taxon>
        <taxon>Entelegynae</taxon>
        <taxon>Araneoidea</taxon>
        <taxon>Araneidae</taxon>
        <taxon>Araneus</taxon>
    </lineage>
</organism>
<accession>A0A4Y2KDU1</accession>
<evidence type="ECO:0008006" key="3">
    <source>
        <dbReference type="Google" id="ProtNLM"/>
    </source>
</evidence>
<sequence length="153" mass="17625">MLANFYDPYVTSDVLLLADVSESFLKVYLSLYRLIRVNFNMAVILEWQAFLRMIGVKLELLTDIDMFLFIEKGNRGGVAMISLRFSSANNPCLANYDPTSPNSYIVYWDANNLYGWAMSQQLPTHDFSWTQEDVDYMNILNDSDVGHILEVDL</sequence>
<dbReference type="AlphaFoldDB" id="A0A4Y2KDU1"/>
<dbReference type="Proteomes" id="UP000499080">
    <property type="component" value="Unassembled WGS sequence"/>
</dbReference>